<feature type="region of interest" description="Disordered" evidence="4">
    <location>
        <begin position="1"/>
        <end position="26"/>
    </location>
</feature>
<dbReference type="PANTHER" id="PTHR11143">
    <property type="entry name" value="60S RIBOSOMAL PROTEIN L26 FAMILY MEMBER"/>
    <property type="match status" value="1"/>
</dbReference>
<dbReference type="InterPro" id="IPR041988">
    <property type="entry name" value="Ribosomal_uL24_KOW"/>
</dbReference>
<evidence type="ECO:0000313" key="5">
    <source>
        <dbReference type="EMBL" id="ELA46941.1"/>
    </source>
</evidence>
<evidence type="ECO:0000256" key="3">
    <source>
        <dbReference type="ARBA" id="ARBA00023274"/>
    </source>
</evidence>
<sequence length="124" mass="14071">MKLNTSISSSRRKQRKKHFNAKSTDLTKQMTAPLSKALKEEIGIKRIPVRPNDIVLVRVGKYKKTEGKVVKVNRIARKICVEGVSITKKDGAVRYLGVHPSNLSIVRLSMEYDRNKVIEKIKGQ</sequence>
<dbReference type="Pfam" id="PF16906">
    <property type="entry name" value="Ribosomal_L26"/>
    <property type="match status" value="1"/>
</dbReference>
<feature type="compositionally biased region" description="Basic residues" evidence="4">
    <location>
        <begin position="10"/>
        <end position="20"/>
    </location>
</feature>
<dbReference type="Gene3D" id="2.30.30.30">
    <property type="match status" value="1"/>
</dbReference>
<keyword evidence="6" id="KW-1185">Reference proteome</keyword>
<protein>
    <submittedName>
        <fullName evidence="5">Ribosomal protein L24</fullName>
    </submittedName>
</protein>
<dbReference type="GO" id="GO:0015934">
    <property type="term" value="C:large ribosomal subunit"/>
    <property type="evidence" value="ECO:0007669"/>
    <property type="project" value="InterPro"/>
</dbReference>
<dbReference type="RefSeq" id="XP_008074578.1">
    <property type="nucleotide sequence ID" value="XM_008076387.1"/>
</dbReference>
<dbReference type="STRING" id="948595.L2GTF5"/>
<dbReference type="OMA" id="VRIMRGD"/>
<keyword evidence="2 5" id="KW-0689">Ribosomal protein</keyword>
<dbReference type="InterPro" id="IPR008991">
    <property type="entry name" value="Translation_prot_SH3-like_sf"/>
</dbReference>
<dbReference type="GeneID" id="19879436"/>
<dbReference type="HOGENOM" id="CLU_093240_0_1_1"/>
<organism evidence="5 6">
    <name type="scientific">Vavraia culicis (isolate floridensis)</name>
    <name type="common">Microsporidian parasite</name>
    <dbReference type="NCBI Taxonomy" id="948595"/>
    <lineage>
        <taxon>Eukaryota</taxon>
        <taxon>Fungi</taxon>
        <taxon>Fungi incertae sedis</taxon>
        <taxon>Microsporidia</taxon>
        <taxon>Pleistophoridae</taxon>
        <taxon>Vavraia</taxon>
    </lineage>
</organism>
<dbReference type="CDD" id="cd06089">
    <property type="entry name" value="KOW_RPL26"/>
    <property type="match status" value="1"/>
</dbReference>
<evidence type="ECO:0000256" key="2">
    <source>
        <dbReference type="ARBA" id="ARBA00022980"/>
    </source>
</evidence>
<dbReference type="Proteomes" id="UP000011081">
    <property type="component" value="Unassembled WGS sequence"/>
</dbReference>
<evidence type="ECO:0000256" key="4">
    <source>
        <dbReference type="SAM" id="MobiDB-lite"/>
    </source>
</evidence>
<comment type="similarity">
    <text evidence="1">Belongs to the universal ribosomal protein uL24 family.</text>
</comment>
<dbReference type="GO" id="GO:0006412">
    <property type="term" value="P:translation"/>
    <property type="evidence" value="ECO:0007669"/>
    <property type="project" value="InterPro"/>
</dbReference>
<dbReference type="GO" id="GO:0003735">
    <property type="term" value="F:structural constituent of ribosome"/>
    <property type="evidence" value="ECO:0007669"/>
    <property type="project" value="InterPro"/>
</dbReference>
<dbReference type="AlphaFoldDB" id="L2GTF5"/>
<dbReference type="OrthoDB" id="1688503at2759"/>
<keyword evidence="3" id="KW-0687">Ribonucleoprotein</keyword>
<accession>L2GTF5</accession>
<dbReference type="FunCoup" id="L2GTF5">
    <property type="interactions" value="211"/>
</dbReference>
<dbReference type="VEuPathDB" id="MicrosporidiaDB:VCUG_01560"/>
<dbReference type="InterPro" id="IPR005756">
    <property type="entry name" value="Ribosomal_uL24_euk/arc"/>
</dbReference>
<dbReference type="GO" id="GO:0003723">
    <property type="term" value="F:RNA binding"/>
    <property type="evidence" value="ECO:0007669"/>
    <property type="project" value="InterPro"/>
</dbReference>
<dbReference type="NCBIfam" id="TIGR01080">
    <property type="entry name" value="rplX_A_E"/>
    <property type="match status" value="1"/>
</dbReference>
<dbReference type="InParanoid" id="L2GTF5"/>
<evidence type="ECO:0000313" key="6">
    <source>
        <dbReference type="Proteomes" id="UP000011081"/>
    </source>
</evidence>
<evidence type="ECO:0000256" key="1">
    <source>
        <dbReference type="ARBA" id="ARBA00010618"/>
    </source>
</evidence>
<reference evidence="6" key="1">
    <citation type="submission" date="2011-03" db="EMBL/GenBank/DDBJ databases">
        <title>The genome sequence of Vavraia culicis strain floridensis.</title>
        <authorList>
            <consortium name="The Broad Institute Genome Sequencing Platform"/>
            <person name="Cuomo C."/>
            <person name="Becnel J."/>
            <person name="Sanscrainte N."/>
            <person name="Young S.K."/>
            <person name="Zeng Q."/>
            <person name="Gargeya S."/>
            <person name="Fitzgerald M."/>
            <person name="Haas B."/>
            <person name="Abouelleil A."/>
            <person name="Alvarado L."/>
            <person name="Arachchi H.M."/>
            <person name="Berlin A."/>
            <person name="Chapman S.B."/>
            <person name="Gearin G."/>
            <person name="Goldberg J."/>
            <person name="Griggs A."/>
            <person name="Gujja S."/>
            <person name="Hansen M."/>
            <person name="Heiman D."/>
            <person name="Howarth C."/>
            <person name="Larimer J."/>
            <person name="Lui A."/>
            <person name="MacDonald P.J.P."/>
            <person name="McCowen C."/>
            <person name="Montmayeur A."/>
            <person name="Murphy C."/>
            <person name="Neiman D."/>
            <person name="Pearson M."/>
            <person name="Priest M."/>
            <person name="Roberts A."/>
            <person name="Saif S."/>
            <person name="Shea T."/>
            <person name="Sisk P."/>
            <person name="Stolte C."/>
            <person name="Sykes S."/>
            <person name="Wortman J."/>
            <person name="Nusbaum C."/>
            <person name="Birren B."/>
        </authorList>
    </citation>
    <scope>NUCLEOTIDE SEQUENCE [LARGE SCALE GENOMIC DNA]</scope>
    <source>
        <strain evidence="6">floridensis</strain>
    </source>
</reference>
<proteinExistence type="inferred from homology"/>
<dbReference type="EMBL" id="GL877428">
    <property type="protein sequence ID" value="ELA46941.1"/>
    <property type="molecule type" value="Genomic_DNA"/>
</dbReference>
<gene>
    <name evidence="5" type="ORF">VCUG_01560</name>
</gene>
<dbReference type="InterPro" id="IPR014722">
    <property type="entry name" value="Rib_uL2_dom2"/>
</dbReference>
<name>L2GTF5_VAVCU</name>
<dbReference type="SUPFAM" id="SSF50104">
    <property type="entry name" value="Translation proteins SH3-like domain"/>
    <property type="match status" value="1"/>
</dbReference>